<organism evidence="1 2">
    <name type="scientific">Sphingobacterium bambusae</name>
    <dbReference type="NCBI Taxonomy" id="662858"/>
    <lineage>
        <taxon>Bacteria</taxon>
        <taxon>Pseudomonadati</taxon>
        <taxon>Bacteroidota</taxon>
        <taxon>Sphingobacteriia</taxon>
        <taxon>Sphingobacteriales</taxon>
        <taxon>Sphingobacteriaceae</taxon>
        <taxon>Sphingobacterium</taxon>
    </lineage>
</organism>
<comment type="caution">
    <text evidence="1">The sequence shown here is derived from an EMBL/GenBank/DDBJ whole genome shotgun (WGS) entry which is preliminary data.</text>
</comment>
<reference evidence="2" key="1">
    <citation type="journal article" date="2019" name="Int. J. Syst. Evol. Microbiol.">
        <title>The Global Catalogue of Microorganisms (GCM) 10K type strain sequencing project: providing services to taxonomists for standard genome sequencing and annotation.</title>
        <authorList>
            <consortium name="The Broad Institute Genomics Platform"/>
            <consortium name="The Broad Institute Genome Sequencing Center for Infectious Disease"/>
            <person name="Wu L."/>
            <person name="Ma J."/>
        </authorList>
    </citation>
    <scope>NUCLEOTIDE SEQUENCE [LARGE SCALE GENOMIC DNA]</scope>
    <source>
        <strain evidence="2">KCTC 22814</strain>
    </source>
</reference>
<sequence>MTTEDITSFVMGQDSFTVAKDFDFRHIFYFKITQDFVQVLSSGKISLYRYYALMGSGSKFGKSTVTYTFLKKGLDIVHVREKETKDILLKHIKDFPELHNIVSQMNKEGINLKKQIELYNAHFLPKAGI</sequence>
<keyword evidence="2" id="KW-1185">Reference proteome</keyword>
<evidence type="ECO:0000313" key="2">
    <source>
        <dbReference type="Proteomes" id="UP001597525"/>
    </source>
</evidence>
<proteinExistence type="predicted"/>
<name>A0ABW6BJ91_9SPHI</name>
<evidence type="ECO:0000313" key="1">
    <source>
        <dbReference type="EMBL" id="MFD2968619.1"/>
    </source>
</evidence>
<protein>
    <submittedName>
        <fullName evidence="1">Uncharacterized protein</fullName>
    </submittedName>
</protein>
<accession>A0ABW6BJ91</accession>
<dbReference type="EMBL" id="JBHUPB010000009">
    <property type="protein sequence ID" value="MFD2968619.1"/>
    <property type="molecule type" value="Genomic_DNA"/>
</dbReference>
<gene>
    <name evidence="1" type="ORF">ACFS7Y_14560</name>
</gene>
<dbReference type="Proteomes" id="UP001597525">
    <property type="component" value="Unassembled WGS sequence"/>
</dbReference>
<dbReference type="RefSeq" id="WP_320185284.1">
    <property type="nucleotide sequence ID" value="NZ_CP138332.1"/>
</dbReference>